<name>A0A0P1HEB6_9RHOB</name>
<organism evidence="2 3">
    <name type="scientific">Leisingera aquaemixtae</name>
    <dbReference type="NCBI Taxonomy" id="1396826"/>
    <lineage>
        <taxon>Bacteria</taxon>
        <taxon>Pseudomonadati</taxon>
        <taxon>Pseudomonadota</taxon>
        <taxon>Alphaproteobacteria</taxon>
        <taxon>Rhodobacterales</taxon>
        <taxon>Roseobacteraceae</taxon>
        <taxon>Leisingera</taxon>
    </lineage>
</organism>
<feature type="transmembrane region" description="Helical" evidence="1">
    <location>
        <begin position="44"/>
        <end position="66"/>
    </location>
</feature>
<protein>
    <recommendedName>
        <fullName evidence="4">DUF423 domain-containing protein</fullName>
    </recommendedName>
</protein>
<evidence type="ECO:0000256" key="1">
    <source>
        <dbReference type="SAM" id="Phobius"/>
    </source>
</evidence>
<feature type="transmembrane region" description="Helical" evidence="1">
    <location>
        <begin position="73"/>
        <end position="91"/>
    </location>
</feature>
<evidence type="ECO:0000313" key="3">
    <source>
        <dbReference type="Proteomes" id="UP000051326"/>
    </source>
</evidence>
<sequence length="122" mass="12754">MQWALLAASLLAALWTGVHAIIGGRECAAPLARDRQLPDAVRETTLLCWHLVTGCLGLMAVFLFAGARGSAEMALAGTGMAAVMAATGLLMPPLRRVKYGLLPQGWLFVPVAALGAWGLWGG</sequence>
<dbReference type="AlphaFoldDB" id="A0A0P1HEB6"/>
<gene>
    <name evidence="2" type="ORF">PHA8399_04240</name>
</gene>
<evidence type="ECO:0008006" key="4">
    <source>
        <dbReference type="Google" id="ProtNLM"/>
    </source>
</evidence>
<evidence type="ECO:0000313" key="2">
    <source>
        <dbReference type="EMBL" id="CUI02079.1"/>
    </source>
</evidence>
<keyword evidence="1" id="KW-1133">Transmembrane helix</keyword>
<keyword evidence="1" id="KW-0812">Transmembrane</keyword>
<feature type="transmembrane region" description="Helical" evidence="1">
    <location>
        <begin position="103"/>
        <end position="120"/>
    </location>
</feature>
<reference evidence="2 3" key="1">
    <citation type="submission" date="2015-09" db="EMBL/GenBank/DDBJ databases">
        <authorList>
            <consortium name="Swine Surveillance"/>
        </authorList>
    </citation>
    <scope>NUCLEOTIDE SEQUENCE [LARGE SCALE GENOMIC DNA]</scope>
    <source>
        <strain evidence="2 3">CECT 8399</strain>
    </source>
</reference>
<proteinExistence type="predicted"/>
<accession>A0A0P1HEB6</accession>
<keyword evidence="1" id="KW-0472">Membrane</keyword>
<dbReference type="Proteomes" id="UP000051326">
    <property type="component" value="Unassembled WGS sequence"/>
</dbReference>
<dbReference type="EMBL" id="CYSR01000040">
    <property type="protein sequence ID" value="CUI02079.1"/>
    <property type="molecule type" value="Genomic_DNA"/>
</dbReference>
<dbReference type="RefSeq" id="WP_058288039.1">
    <property type="nucleotide sequence ID" value="NZ_CYSR01000040.1"/>
</dbReference>